<sequence length="724" mass="77311">MPAPQVELFSTSILSNHKVRSRHERFTSVLAIKKIPFIYHDLASDESAKSRWRRKARDPQIPGILVNNEWRGTFEEFEEAVEFGELEIFLGVSASDFVKAKDEAFPGASPSTEVSYLPFAPEGSGKRPEPTADEFLKSLGLEDLQVSEAEVDSLIKGIGSEPVLIESTKRFVPSAEAAVKPLRLARMGNAAANGPADSKNPASKPQSPRSPSDARYSVSQRSTKALAAEAAALTTVRKTSGALLREAVSQGKDLQTAMDQSNLKNVVGSEDVDELFAALGLGDATISEHEAQAFLSEGSIPQGMSSGGDRIGRSKSTADKIRDEIAAREVAQKAREKGYLGKSASHALKMVPCESQTSGAEADTERQDGVTGKVPLVEQWVGSVQKGIQISVNPSPGPSSSSANELVENVHEPQFASAQRAVPGHDQMLASEPNAVALEPSQWKKGESTSHECSGKTLSSPEGPRIQDSAEVSVDDPNSVQEAKRESKNAIEECAEDGVQDTSILDHSMHQGKHQPADVGAEIDVDEGGPNPAAHSIPLEGGLAKSPVARPDRLSEKQSRLAEDEEISPAADVDISGSLKVGKPSGTGQQPELPDGLGPPVSPMTSRSSQTSVISDSADAHKDYGRRGHPESPQERVISRKGMDFARPKESPALSSSPSSPQSPDALKKKKAISIKTLANLGKEKEKETNTVSPLPVRHHERTISQILRDADAAMMDEGEESQF</sequence>
<evidence type="ECO:0000313" key="2">
    <source>
        <dbReference type="Proteomes" id="UP000245626"/>
    </source>
</evidence>
<protein>
    <submittedName>
        <fullName evidence="1">Uncharacterized protein</fullName>
    </submittedName>
</protein>
<name>A0ACD0P5H0_9BASI</name>
<accession>A0ACD0P5H0</accession>
<gene>
    <name evidence="1" type="ORF">IE53DRAFT_384229</name>
</gene>
<reference evidence="1 2" key="1">
    <citation type="journal article" date="2018" name="Mol. Biol. Evol.">
        <title>Broad Genomic Sampling Reveals a Smut Pathogenic Ancestry of the Fungal Clade Ustilaginomycotina.</title>
        <authorList>
            <person name="Kijpornyongpan T."/>
            <person name="Mondo S.J."/>
            <person name="Barry K."/>
            <person name="Sandor L."/>
            <person name="Lee J."/>
            <person name="Lipzen A."/>
            <person name="Pangilinan J."/>
            <person name="LaButti K."/>
            <person name="Hainaut M."/>
            <person name="Henrissat B."/>
            <person name="Grigoriev I.V."/>
            <person name="Spatafora J.W."/>
            <person name="Aime M.C."/>
        </authorList>
    </citation>
    <scope>NUCLEOTIDE SEQUENCE [LARGE SCALE GENOMIC DNA]</scope>
    <source>
        <strain evidence="1 2">SA 807</strain>
    </source>
</reference>
<dbReference type="Proteomes" id="UP000245626">
    <property type="component" value="Unassembled WGS sequence"/>
</dbReference>
<organism evidence="1 2">
    <name type="scientific">Violaceomyces palustris</name>
    <dbReference type="NCBI Taxonomy" id="1673888"/>
    <lineage>
        <taxon>Eukaryota</taxon>
        <taxon>Fungi</taxon>
        <taxon>Dikarya</taxon>
        <taxon>Basidiomycota</taxon>
        <taxon>Ustilaginomycotina</taxon>
        <taxon>Ustilaginomycetes</taxon>
        <taxon>Violaceomycetales</taxon>
        <taxon>Violaceomycetaceae</taxon>
        <taxon>Violaceomyces</taxon>
    </lineage>
</organism>
<keyword evidence="2" id="KW-1185">Reference proteome</keyword>
<proteinExistence type="predicted"/>
<evidence type="ECO:0000313" key="1">
    <source>
        <dbReference type="EMBL" id="PWN53297.1"/>
    </source>
</evidence>
<dbReference type="EMBL" id="KZ819732">
    <property type="protein sequence ID" value="PWN53297.1"/>
    <property type="molecule type" value="Genomic_DNA"/>
</dbReference>